<comment type="caution">
    <text evidence="1">The sequence shown here is derived from an EMBL/GenBank/DDBJ whole genome shotgun (WGS) entry which is preliminary data.</text>
</comment>
<dbReference type="AlphaFoldDB" id="A0A7X2TS78"/>
<organism evidence="1 2">
    <name type="scientific">Bullifex porci</name>
    <dbReference type="NCBI Taxonomy" id="2606638"/>
    <lineage>
        <taxon>Bacteria</taxon>
        <taxon>Pseudomonadati</taxon>
        <taxon>Spirochaetota</taxon>
        <taxon>Spirochaetia</taxon>
        <taxon>Spirochaetales</taxon>
        <taxon>Spirochaetaceae</taxon>
        <taxon>Bullifex</taxon>
    </lineage>
</organism>
<name>A0A7X2TS78_9SPIO</name>
<dbReference type="EMBL" id="VUNN01000020">
    <property type="protein sequence ID" value="MSU06905.1"/>
    <property type="molecule type" value="Genomic_DNA"/>
</dbReference>
<accession>A0A7X2TS78</accession>
<evidence type="ECO:0000313" key="1">
    <source>
        <dbReference type="EMBL" id="MSU06905.1"/>
    </source>
</evidence>
<evidence type="ECO:0008006" key="3">
    <source>
        <dbReference type="Google" id="ProtNLM"/>
    </source>
</evidence>
<dbReference type="Proteomes" id="UP000460549">
    <property type="component" value="Unassembled WGS sequence"/>
</dbReference>
<protein>
    <recommendedName>
        <fullName evidence="3">SCP2 domain-containing protein</fullName>
    </recommendedName>
</protein>
<sequence length="167" mass="18836">MSNIRLSKKLLIKLKSIISNIVLVFLYRAIKVLAKEDSNIRKEFESWENGLSVALKCSIHGPSLYLIKNGNKLSKVNKLESADIIITFKSLDAAFLVLTGQIGISRAYSEHRFMLTGDISKTMSLVRAIDITEAYLFPSIMSKRILKALPEKKRSSLTIYRKVIFGV</sequence>
<keyword evidence="2" id="KW-1185">Reference proteome</keyword>
<dbReference type="RefSeq" id="WP_154426160.1">
    <property type="nucleotide sequence ID" value="NZ_VUNN01000020.1"/>
</dbReference>
<gene>
    <name evidence="1" type="ORF">FYJ80_09000</name>
</gene>
<evidence type="ECO:0000313" key="2">
    <source>
        <dbReference type="Proteomes" id="UP000460549"/>
    </source>
</evidence>
<reference evidence="1 2" key="1">
    <citation type="submission" date="2019-08" db="EMBL/GenBank/DDBJ databases">
        <title>In-depth cultivation of the pig gut microbiome towards novel bacterial diversity and tailored functional studies.</title>
        <authorList>
            <person name="Wylensek D."/>
            <person name="Hitch T.C.A."/>
            <person name="Clavel T."/>
        </authorList>
    </citation>
    <scope>NUCLEOTIDE SEQUENCE [LARGE SCALE GENOMIC DNA]</scope>
    <source>
        <strain evidence="1 2">NM-380-WT-3C1</strain>
    </source>
</reference>
<proteinExistence type="predicted"/>